<dbReference type="PATRIC" id="fig|479117.4.peg.240"/>
<dbReference type="SUPFAM" id="SSF51905">
    <property type="entry name" value="FAD/NAD(P)-binding domain"/>
    <property type="match status" value="1"/>
</dbReference>
<organism evidence="1 2">
    <name type="scientific">Brevibacterium ravenspurgense</name>
    <dbReference type="NCBI Taxonomy" id="479117"/>
    <lineage>
        <taxon>Bacteria</taxon>
        <taxon>Bacillati</taxon>
        <taxon>Actinomycetota</taxon>
        <taxon>Actinomycetes</taxon>
        <taxon>Micrococcales</taxon>
        <taxon>Brevibacteriaceae</taxon>
        <taxon>Brevibacterium</taxon>
    </lineage>
</organism>
<dbReference type="EMBL" id="LQQC01000002">
    <property type="protein sequence ID" value="KXZ59770.1"/>
    <property type="molecule type" value="Genomic_DNA"/>
</dbReference>
<sequence length="506" mass="51723">MSSECPDVVVIGSGPNGLAAAVTAARAGLQVVVYEAQPTIGGGARTADLGLADGVVHDVCSAVHPLAVVSPFFAAFDLPSRGVDLLLPEASYAHPLEGESAAVAWHSLDRTAAELGVDGSRWRDLFLPLLEAPDAVVALGLGSKRGVPSEVLNARGAAAASSFVGSVAKVARTGGSGLFSGTRARALLGGVAAHSPGQLGTLSSAGVGLMLAMTGHLGGWPIPQGGSQAIVDALVADIEAHGGSFVTSAHISDSSQLPPARAYLCDTTAEAAAEIFAEHLPASVKRGMNSLGHDSGVAKVDFVLSGPVPWRDQNVGRAGTVHLGGTWSEIAASQHAVARGVMPPSPLVLASDPTVADPSREVGGLRPLWTYAHVPLGCSIDVTEHVVRQVERFAPGFRDVVVASRCVPASRMSEHNANYVGGDIAAGSVDAYRLVARPRLAWDPYSFGLVRTVDGMTARVALCSAAAVPGPGVHGVCGYEAMHTVLRKTFGIHEHISLSPGLAADI</sequence>
<reference evidence="1 2" key="1">
    <citation type="submission" date="2016-01" db="EMBL/GenBank/DDBJ databases">
        <title>Use of Whole Genome Sequencing to ascertain that Brevibacterium massiliense (Roux, Raoult 2009) is a later heterotypic synonym of Brevibacterium ravenspurgense (Mages 2008).</title>
        <authorList>
            <person name="Bernier A.-M."/>
            <person name="Burdz T."/>
            <person name="Huynh C."/>
            <person name="Pachecho A.L."/>
            <person name="Wiebe D."/>
            <person name="Bonner C."/>
            <person name="Bernard K."/>
        </authorList>
    </citation>
    <scope>NUCLEOTIDE SEQUENCE [LARGE SCALE GENOMIC DNA]</scope>
    <source>
        <strain evidence="1 2">CCUG56047</strain>
    </source>
</reference>
<dbReference type="Gene3D" id="3.50.50.60">
    <property type="entry name" value="FAD/NAD(P)-binding domain"/>
    <property type="match status" value="1"/>
</dbReference>
<name>A0A150HDP3_9MICO</name>
<accession>A0A150HDP3</accession>
<evidence type="ECO:0000313" key="2">
    <source>
        <dbReference type="Proteomes" id="UP000243589"/>
    </source>
</evidence>
<dbReference type="PANTHER" id="PTHR10668">
    <property type="entry name" value="PHYTOENE DEHYDROGENASE"/>
    <property type="match status" value="1"/>
</dbReference>
<keyword evidence="2" id="KW-1185">Reference proteome</keyword>
<dbReference type="Pfam" id="PF13450">
    <property type="entry name" value="NAD_binding_8"/>
    <property type="match status" value="1"/>
</dbReference>
<dbReference type="PRINTS" id="PR00419">
    <property type="entry name" value="ADXRDTASE"/>
</dbReference>
<comment type="caution">
    <text evidence="1">The sequence shown here is derived from an EMBL/GenBank/DDBJ whole genome shotgun (WGS) entry which is preliminary data.</text>
</comment>
<dbReference type="InterPro" id="IPR036188">
    <property type="entry name" value="FAD/NAD-bd_sf"/>
</dbReference>
<dbReference type="AlphaFoldDB" id="A0A150HDP3"/>
<dbReference type="PANTHER" id="PTHR10668:SF105">
    <property type="entry name" value="DEHYDROGENASE-RELATED"/>
    <property type="match status" value="1"/>
</dbReference>
<protein>
    <submittedName>
        <fullName evidence="1">Putative thiazole biosynthetic enzyme</fullName>
        <ecNumber evidence="1">5.3.1.29</ecNumber>
    </submittedName>
</protein>
<dbReference type="Proteomes" id="UP000243589">
    <property type="component" value="Unassembled WGS sequence"/>
</dbReference>
<dbReference type="GO" id="GO:0043917">
    <property type="term" value="F:ribose 1,5-bisphosphate isomerase activity"/>
    <property type="evidence" value="ECO:0007669"/>
    <property type="project" value="UniProtKB-EC"/>
</dbReference>
<gene>
    <name evidence="1" type="ORF">Bravens_00242</name>
</gene>
<evidence type="ECO:0000313" key="1">
    <source>
        <dbReference type="EMBL" id="KXZ59770.1"/>
    </source>
</evidence>
<keyword evidence="1" id="KW-0413">Isomerase</keyword>
<proteinExistence type="predicted"/>
<dbReference type="EC" id="5.3.1.29" evidence="1"/>
<dbReference type="RefSeq" id="WP_062019569.1">
    <property type="nucleotide sequence ID" value="NZ_LQQC01000002.1"/>
</dbReference>